<comment type="caution">
    <text evidence="2">The sequence shown here is derived from an EMBL/GenBank/DDBJ whole genome shotgun (WGS) entry which is preliminary data.</text>
</comment>
<dbReference type="Proteomes" id="UP001348641">
    <property type="component" value="Unassembled WGS sequence"/>
</dbReference>
<organism evidence="2 3">
    <name type="scientific">Nocardiopsis tropica</name>
    <dbReference type="NCBI Taxonomy" id="109330"/>
    <lineage>
        <taxon>Bacteria</taxon>
        <taxon>Bacillati</taxon>
        <taxon>Actinomycetota</taxon>
        <taxon>Actinomycetes</taxon>
        <taxon>Streptosporangiales</taxon>
        <taxon>Nocardiopsidaceae</taxon>
        <taxon>Nocardiopsis</taxon>
    </lineage>
</organism>
<keyword evidence="1" id="KW-0732">Signal</keyword>
<dbReference type="RefSeq" id="WP_330156839.1">
    <property type="nucleotide sequence ID" value="NZ_BAAAJA010000014.1"/>
</dbReference>
<name>A0ABU7KJV9_9ACTN</name>
<dbReference type="EMBL" id="JAUUCC010000005">
    <property type="protein sequence ID" value="MEE2049580.1"/>
    <property type="molecule type" value="Genomic_DNA"/>
</dbReference>
<reference evidence="2 3" key="1">
    <citation type="submission" date="2023-07" db="EMBL/GenBank/DDBJ databases">
        <authorList>
            <person name="Girao M."/>
            <person name="Carvalho M.F."/>
        </authorList>
    </citation>
    <scope>NUCLEOTIDE SEQUENCE [LARGE SCALE GENOMIC DNA]</scope>
    <source>
        <strain evidence="2 3">66/93</strain>
    </source>
</reference>
<proteinExistence type="predicted"/>
<protein>
    <submittedName>
        <fullName evidence="2">Uncharacterized protein</fullName>
    </submittedName>
</protein>
<evidence type="ECO:0000313" key="2">
    <source>
        <dbReference type="EMBL" id="MEE2049580.1"/>
    </source>
</evidence>
<evidence type="ECO:0000256" key="1">
    <source>
        <dbReference type="SAM" id="SignalP"/>
    </source>
</evidence>
<feature type="chain" id="PRO_5046473267" evidence="1">
    <location>
        <begin position="24"/>
        <end position="96"/>
    </location>
</feature>
<sequence length="96" mass="10177">MKRIAAVLAAAGLALTAAAPAHAAQGTIELGPRSFENPSGCYNFRPFEAKTVTNLTDETVTVHYERDCSGEVVGQVGPQATERFENSLSTFSVHVP</sequence>
<accession>A0ABU7KJV9</accession>
<evidence type="ECO:0000313" key="3">
    <source>
        <dbReference type="Proteomes" id="UP001348641"/>
    </source>
</evidence>
<feature type="signal peptide" evidence="1">
    <location>
        <begin position="1"/>
        <end position="23"/>
    </location>
</feature>
<gene>
    <name evidence="2" type="ORF">Q8A49_03625</name>
</gene>